<dbReference type="OrthoDB" id="5130at2759"/>
<dbReference type="AlphaFoldDB" id="A0A830HNN4"/>
<gene>
    <name evidence="1" type="ORF">PPROV_000727600</name>
</gene>
<dbReference type="InterPro" id="IPR032710">
    <property type="entry name" value="NTF2-like_dom_sf"/>
</dbReference>
<name>A0A830HNN4_9CHLO</name>
<dbReference type="EMBL" id="BNJQ01000021">
    <property type="protein sequence ID" value="GHP08538.1"/>
    <property type="molecule type" value="Genomic_DNA"/>
</dbReference>
<dbReference type="Gene3D" id="3.10.450.50">
    <property type="match status" value="1"/>
</dbReference>
<sequence>MRPGGLVGLAGAPSRRTLHLRTVTPSFLCLASSSSSSSSSADASSLARKLYEQKNAGALPRLLATGALGLALGAGFPTALADVLRNQTGDAAATLGLDIIGTAACFLFLQRDLRRRDNQIDTITKELELGAFSVRVPRRVGGTKEIKISAFQGARRVVVLYGSEKSLVEDLERAEVYRKRLIASRIVIVPVPSDAAAGKRHDALEEACRSRRKWCAMPAAPRAFATWLEPVAQGGTAYLTVGTNGAVRGSGIGRPRFDILLSSFPRNLINTPFDASDPVVDDNDSVMDEASADDAESEHLISISRKFYDALLEGNGDEMAVLWDDAPPSEYLTGAVRKGARQDPWSTVLREDRRPIGMRLSEYDATVLNETRAFVTVLETVANGSTLLATQTFERRQDGGWQICEHRTVPYGKDIVAKIALRCDARGCVALPVKTVASFKSDEQVPVGDETARMLARD</sequence>
<dbReference type="PANTHER" id="PTHR35498:SF1">
    <property type="entry name" value="LOW PSII ACCUMULATION-LIKE PROTEIN"/>
    <property type="match status" value="1"/>
</dbReference>
<evidence type="ECO:0000313" key="2">
    <source>
        <dbReference type="Proteomes" id="UP000660262"/>
    </source>
</evidence>
<dbReference type="SUPFAM" id="SSF54427">
    <property type="entry name" value="NTF2-like"/>
    <property type="match status" value="1"/>
</dbReference>
<dbReference type="PANTHER" id="PTHR35498">
    <property type="entry name" value="PROTEIN LOW PSII ACCUMULATION 1, CHLOROPLASTIC"/>
    <property type="match status" value="1"/>
</dbReference>
<organism evidence="1 2">
    <name type="scientific">Pycnococcus provasolii</name>
    <dbReference type="NCBI Taxonomy" id="41880"/>
    <lineage>
        <taxon>Eukaryota</taxon>
        <taxon>Viridiplantae</taxon>
        <taxon>Chlorophyta</taxon>
        <taxon>Pseudoscourfieldiophyceae</taxon>
        <taxon>Pseudoscourfieldiales</taxon>
        <taxon>Pycnococcaceae</taxon>
        <taxon>Pycnococcus</taxon>
    </lineage>
</organism>
<keyword evidence="2" id="KW-1185">Reference proteome</keyword>
<protein>
    <submittedName>
        <fullName evidence="1">Uncharacterized protein</fullName>
    </submittedName>
</protein>
<evidence type="ECO:0000313" key="1">
    <source>
        <dbReference type="EMBL" id="GHP08538.1"/>
    </source>
</evidence>
<proteinExistence type="predicted"/>
<reference evidence="1" key="1">
    <citation type="submission" date="2020-10" db="EMBL/GenBank/DDBJ databases">
        <title>Unveiling of a novel bifunctional photoreceptor, Dualchrome1, isolated from a cosmopolitan green alga.</title>
        <authorList>
            <person name="Suzuki S."/>
            <person name="Kawachi M."/>
        </authorList>
    </citation>
    <scope>NUCLEOTIDE SEQUENCE</scope>
    <source>
        <strain evidence="1">NIES 2893</strain>
    </source>
</reference>
<dbReference type="Proteomes" id="UP000660262">
    <property type="component" value="Unassembled WGS sequence"/>
</dbReference>
<accession>A0A830HNN4</accession>
<comment type="caution">
    <text evidence="1">The sequence shown here is derived from an EMBL/GenBank/DDBJ whole genome shotgun (WGS) entry which is preliminary data.</text>
</comment>